<keyword evidence="3" id="KW-1185">Reference proteome</keyword>
<evidence type="ECO:0000256" key="1">
    <source>
        <dbReference type="SAM" id="Phobius"/>
    </source>
</evidence>
<feature type="transmembrane region" description="Helical" evidence="1">
    <location>
        <begin position="7"/>
        <end position="30"/>
    </location>
</feature>
<reference evidence="2 3" key="1">
    <citation type="submission" date="2024-01" db="EMBL/GenBank/DDBJ databases">
        <title>Genome assemblies of Stephania.</title>
        <authorList>
            <person name="Yang L."/>
        </authorList>
    </citation>
    <scope>NUCLEOTIDE SEQUENCE [LARGE SCALE GENOMIC DNA]</scope>
    <source>
        <strain evidence="2">JXDWG</strain>
        <tissue evidence="2">Leaf</tissue>
    </source>
</reference>
<dbReference type="AlphaFoldDB" id="A0AAP0KVP2"/>
<sequence>MIMCYHYFLLIPSLIFTNYVTISINVVHVANIVLVNYSSTNSALNNTNSSIPNIIIAAQYIVVITSIGKTMETTLMMITHIE</sequence>
<gene>
    <name evidence="2" type="ORF">Scep_005261</name>
</gene>
<name>A0AAP0KVP2_9MAGN</name>
<protein>
    <submittedName>
        <fullName evidence="2">Uncharacterized protein</fullName>
    </submittedName>
</protein>
<keyword evidence="1" id="KW-0472">Membrane</keyword>
<keyword evidence="1" id="KW-0812">Transmembrane</keyword>
<proteinExistence type="predicted"/>
<evidence type="ECO:0000313" key="3">
    <source>
        <dbReference type="Proteomes" id="UP001419268"/>
    </source>
</evidence>
<feature type="transmembrane region" description="Helical" evidence="1">
    <location>
        <begin position="50"/>
        <end position="68"/>
    </location>
</feature>
<keyword evidence="1" id="KW-1133">Transmembrane helix</keyword>
<accession>A0AAP0KVP2</accession>
<evidence type="ECO:0000313" key="2">
    <source>
        <dbReference type="EMBL" id="KAK9158687.1"/>
    </source>
</evidence>
<comment type="caution">
    <text evidence="2">The sequence shown here is derived from an EMBL/GenBank/DDBJ whole genome shotgun (WGS) entry which is preliminary data.</text>
</comment>
<organism evidence="2 3">
    <name type="scientific">Stephania cephalantha</name>
    <dbReference type="NCBI Taxonomy" id="152367"/>
    <lineage>
        <taxon>Eukaryota</taxon>
        <taxon>Viridiplantae</taxon>
        <taxon>Streptophyta</taxon>
        <taxon>Embryophyta</taxon>
        <taxon>Tracheophyta</taxon>
        <taxon>Spermatophyta</taxon>
        <taxon>Magnoliopsida</taxon>
        <taxon>Ranunculales</taxon>
        <taxon>Menispermaceae</taxon>
        <taxon>Menispermoideae</taxon>
        <taxon>Cissampelideae</taxon>
        <taxon>Stephania</taxon>
    </lineage>
</organism>
<dbReference type="Proteomes" id="UP001419268">
    <property type="component" value="Unassembled WGS sequence"/>
</dbReference>
<dbReference type="EMBL" id="JBBNAG010000002">
    <property type="protein sequence ID" value="KAK9158687.1"/>
    <property type="molecule type" value="Genomic_DNA"/>
</dbReference>